<name>A0A7V4U088_CALAY</name>
<evidence type="ECO:0000256" key="3">
    <source>
        <dbReference type="SAM" id="Phobius"/>
    </source>
</evidence>
<dbReference type="Proteomes" id="UP000885779">
    <property type="component" value="Unassembled WGS sequence"/>
</dbReference>
<accession>A0A7V4U088</accession>
<evidence type="ECO:0000259" key="4">
    <source>
        <dbReference type="PROSITE" id="PS51677"/>
    </source>
</evidence>
<dbReference type="InterPro" id="IPR011330">
    <property type="entry name" value="Glyco_hydro/deAcase_b/a-brl"/>
</dbReference>
<comment type="caution">
    <text evidence="5">The sequence shown here is derived from an EMBL/GenBank/DDBJ whole genome shotgun (WGS) entry which is preliminary data.</text>
</comment>
<keyword evidence="3" id="KW-1133">Transmembrane helix</keyword>
<proteinExistence type="predicted"/>
<keyword evidence="1" id="KW-0479">Metal-binding</keyword>
<dbReference type="EMBL" id="DRQG01000068">
    <property type="protein sequence ID" value="HGY55493.1"/>
    <property type="molecule type" value="Genomic_DNA"/>
</dbReference>
<dbReference type="AlphaFoldDB" id="A0A7V4U088"/>
<dbReference type="Pfam" id="PF01522">
    <property type="entry name" value="Polysacc_deac_1"/>
    <property type="match status" value="1"/>
</dbReference>
<feature type="transmembrane region" description="Helical" evidence="3">
    <location>
        <begin position="65"/>
        <end position="84"/>
    </location>
</feature>
<dbReference type="SUPFAM" id="SSF88713">
    <property type="entry name" value="Glycoside hydrolase/deacetylase"/>
    <property type="match status" value="1"/>
</dbReference>
<reference evidence="5" key="1">
    <citation type="journal article" date="2020" name="mSystems">
        <title>Genome- and Community-Level Interaction Insights into Carbon Utilization and Element Cycling Functions of Hydrothermarchaeota in Hydrothermal Sediment.</title>
        <authorList>
            <person name="Zhou Z."/>
            <person name="Liu Y."/>
            <person name="Xu W."/>
            <person name="Pan J."/>
            <person name="Luo Z.H."/>
            <person name="Li M."/>
        </authorList>
    </citation>
    <scope>NUCLEOTIDE SEQUENCE [LARGE SCALE GENOMIC DNA]</scope>
    <source>
        <strain evidence="5">HyVt-577</strain>
    </source>
</reference>
<keyword evidence="2" id="KW-0378">Hydrolase</keyword>
<dbReference type="InterPro" id="IPR050248">
    <property type="entry name" value="Polysacc_deacetylase_ArnD"/>
</dbReference>
<dbReference type="GO" id="GO:0016810">
    <property type="term" value="F:hydrolase activity, acting on carbon-nitrogen (but not peptide) bonds"/>
    <property type="evidence" value="ECO:0007669"/>
    <property type="project" value="InterPro"/>
</dbReference>
<dbReference type="PROSITE" id="PS51677">
    <property type="entry name" value="NODB"/>
    <property type="match status" value="1"/>
</dbReference>
<keyword evidence="3" id="KW-0812">Transmembrane</keyword>
<evidence type="ECO:0000256" key="2">
    <source>
        <dbReference type="ARBA" id="ARBA00022801"/>
    </source>
</evidence>
<feature type="domain" description="NodB homology" evidence="4">
    <location>
        <begin position="215"/>
        <end position="422"/>
    </location>
</feature>
<dbReference type="GO" id="GO:0046872">
    <property type="term" value="F:metal ion binding"/>
    <property type="evidence" value="ECO:0007669"/>
    <property type="project" value="UniProtKB-KW"/>
</dbReference>
<organism evidence="5">
    <name type="scientific">Caldithrix abyssi</name>
    <dbReference type="NCBI Taxonomy" id="187145"/>
    <lineage>
        <taxon>Bacteria</taxon>
        <taxon>Pseudomonadati</taxon>
        <taxon>Calditrichota</taxon>
        <taxon>Calditrichia</taxon>
        <taxon>Calditrichales</taxon>
        <taxon>Calditrichaceae</taxon>
        <taxon>Caldithrix</taxon>
    </lineage>
</organism>
<evidence type="ECO:0000313" key="5">
    <source>
        <dbReference type="EMBL" id="HGY55493.1"/>
    </source>
</evidence>
<dbReference type="PANTHER" id="PTHR10587:SF133">
    <property type="entry name" value="CHITIN DEACETYLASE 1-RELATED"/>
    <property type="match status" value="1"/>
</dbReference>
<dbReference type="Gene3D" id="3.20.20.370">
    <property type="entry name" value="Glycoside hydrolase/deacetylase"/>
    <property type="match status" value="1"/>
</dbReference>
<dbReference type="GO" id="GO:0005975">
    <property type="term" value="P:carbohydrate metabolic process"/>
    <property type="evidence" value="ECO:0007669"/>
    <property type="project" value="InterPro"/>
</dbReference>
<dbReference type="InterPro" id="IPR002509">
    <property type="entry name" value="NODB_dom"/>
</dbReference>
<dbReference type="CDD" id="cd10917">
    <property type="entry name" value="CE4_NodB_like_6s_7s"/>
    <property type="match status" value="1"/>
</dbReference>
<keyword evidence="3" id="KW-0472">Membrane</keyword>
<sequence>MPKSPKFCKNHPQETARRTCYYCKEPICPRCQHHYDKHIFCGRWHFMLWKAGQLIRQIKKQPQTAMLLAVFAVSVLLIVFYINIRVAFIEEQLKAGPPAPEKMIRADTTAMTYSPFMADSTRLQVNSSMQFRIAVWPGAVIAVQRDGQFTATVIAKDSMLQIDDQRLYSGPNHFALWMLDKQGKSTLIDSFTIHFRSARLDYLSRYVTRVSGVKKVLALTFDGGSLKDGSAEILDILKKNKVYCTIFLTGTFIKKYPDLVRRMVHEGHEIGNHSYNHPHLTNLELNGSSSTRANVNRAFIHEQLQKTDSMFYAITRQRMAPFWRAPFGEINKDILLWAAEAGYKHIGWSQRCDTWDWVADTTSALYRSNGQILDHVLTLEKSSGLDGKILLMHLGTERKADYPYLVLEDMIQTLKNRGYRFLKISELLKKKAGKELLSGLVRQ</sequence>
<gene>
    <name evidence="5" type="ORF">ENK44_07330</name>
</gene>
<protein>
    <submittedName>
        <fullName evidence="5">Polysaccharide deacetylase family protein</fullName>
    </submittedName>
</protein>
<dbReference type="PANTHER" id="PTHR10587">
    <property type="entry name" value="GLYCOSYL TRANSFERASE-RELATED"/>
    <property type="match status" value="1"/>
</dbReference>
<dbReference type="GO" id="GO:0016020">
    <property type="term" value="C:membrane"/>
    <property type="evidence" value="ECO:0007669"/>
    <property type="project" value="TreeGrafter"/>
</dbReference>
<evidence type="ECO:0000256" key="1">
    <source>
        <dbReference type="ARBA" id="ARBA00022723"/>
    </source>
</evidence>